<comment type="caution">
    <text evidence="2">The sequence shown here is derived from an EMBL/GenBank/DDBJ whole genome shotgun (WGS) entry which is preliminary data.</text>
</comment>
<dbReference type="OrthoDB" id="9794834at2"/>
<dbReference type="InterPro" id="IPR010359">
    <property type="entry name" value="IrrE_HExxH"/>
</dbReference>
<proteinExistence type="predicted"/>
<dbReference type="Proteomes" id="UP000094769">
    <property type="component" value="Unassembled WGS sequence"/>
</dbReference>
<name>A0A7Z1AET1_9GAMM</name>
<dbReference type="Pfam" id="PF06114">
    <property type="entry name" value="Peptidase_M78"/>
    <property type="match status" value="1"/>
</dbReference>
<dbReference type="PANTHER" id="PTHR43236">
    <property type="entry name" value="ANTITOXIN HIGA1"/>
    <property type="match status" value="1"/>
</dbReference>
<dbReference type="RefSeq" id="WP_069126715.1">
    <property type="nucleotide sequence ID" value="NZ_MARB01000018.1"/>
</dbReference>
<dbReference type="InterPro" id="IPR052345">
    <property type="entry name" value="Rad_response_metalloprotease"/>
</dbReference>
<keyword evidence="3" id="KW-1185">Reference proteome</keyword>
<dbReference type="EMBL" id="MARB01000018">
    <property type="protein sequence ID" value="ODJ86728.1"/>
    <property type="molecule type" value="Genomic_DNA"/>
</dbReference>
<evidence type="ECO:0000259" key="1">
    <source>
        <dbReference type="Pfam" id="PF06114"/>
    </source>
</evidence>
<dbReference type="AlphaFoldDB" id="A0A7Z1AET1"/>
<organism evidence="2 3">
    <name type="scientific">Candidatus Thiodiazotropha endolucinida</name>
    <dbReference type="NCBI Taxonomy" id="1655433"/>
    <lineage>
        <taxon>Bacteria</taxon>
        <taxon>Pseudomonadati</taxon>
        <taxon>Pseudomonadota</taxon>
        <taxon>Gammaproteobacteria</taxon>
        <taxon>Chromatiales</taxon>
        <taxon>Sedimenticolaceae</taxon>
        <taxon>Candidatus Thiodiazotropha</taxon>
    </lineage>
</organism>
<protein>
    <recommendedName>
        <fullName evidence="1">IrrE N-terminal-like domain-containing protein</fullName>
    </recommendedName>
</protein>
<dbReference type="PANTHER" id="PTHR43236:SF1">
    <property type="entry name" value="BLL7220 PROTEIN"/>
    <property type="match status" value="1"/>
</dbReference>
<accession>A0A7Z1AET1</accession>
<evidence type="ECO:0000313" key="3">
    <source>
        <dbReference type="Proteomes" id="UP000094769"/>
    </source>
</evidence>
<feature type="domain" description="IrrE N-terminal-like" evidence="1">
    <location>
        <begin position="72"/>
        <end position="157"/>
    </location>
</feature>
<evidence type="ECO:0000313" key="2">
    <source>
        <dbReference type="EMBL" id="ODJ86728.1"/>
    </source>
</evidence>
<dbReference type="Gene3D" id="1.10.10.2910">
    <property type="match status" value="1"/>
</dbReference>
<gene>
    <name evidence="2" type="ORF">CODIS_30470</name>
</gene>
<sequence>MNWKDRIEIQAREILIEIWDNKHVLWPGKNVHPLYMVDPKVAAHVLGIDFQTWPELPLLNTQRNSNVAGLIDRHAKKIAISTRFPIYTQRFTGGHEIAHWTLHEDEIMHRDRPIDGLSSSTYKKPWKEKQADYFSACFLMPRRLVIEQFEKTFQTKHPIVIDDNVAFWLCPDDHYSLLDAATNSLACELAIANATSYAGRHIKSLAEQFKVSGLSMAIRLQELGLVKY</sequence>
<reference evidence="2 3" key="1">
    <citation type="submission" date="2016-06" db="EMBL/GenBank/DDBJ databases">
        <title>Genome sequence of endosymbiont of Candidatus Endolucinida thiodiazotropha.</title>
        <authorList>
            <person name="Poehlein A."/>
            <person name="Koenig S."/>
            <person name="Heiden S.E."/>
            <person name="Thuermer A."/>
            <person name="Voget S."/>
            <person name="Daniel R."/>
            <person name="Markert S."/>
            <person name="Gros O."/>
            <person name="Schweder T."/>
        </authorList>
    </citation>
    <scope>NUCLEOTIDE SEQUENCE [LARGE SCALE GENOMIC DNA]</scope>
    <source>
        <strain evidence="2 3">COS</strain>
    </source>
</reference>